<dbReference type="RefSeq" id="WP_317080034.1">
    <property type="nucleotide sequence ID" value="NZ_CP136594.1"/>
</dbReference>
<evidence type="ECO:0000256" key="1">
    <source>
        <dbReference type="SAM" id="SignalP"/>
    </source>
</evidence>
<sequence>MFQKSSKGALCAALIASTALVTPQMAYAEVPESVKALIDQAIADKDDSAVETVIGLAKKTNPEDSAALDAMLSEYQSVRLAEKEAEEAAAEAERLANNGLFDNWSGQGEIGGFRSTGNTSNTGITGSLKLQKQGKRWRHNLTALVDFQRTEGVSTREQFLFAYEPNVQFTDRLYGYGLAQYERDRFQGFSARYTLSGGLGYRFLTGERMTLDVKGGPAYRQVELVGGGSNSQLAALAALDFDWQVVDNIKLTQDAEAYIASGNSTLRSITGLEAALSSALTARVSYTVEHETDPPVGSVATDTLTRFTLIYGF</sequence>
<gene>
    <name evidence="2" type="ORF">RB602_07980</name>
</gene>
<dbReference type="EMBL" id="CP136594">
    <property type="protein sequence ID" value="WOE73809.1"/>
    <property type="molecule type" value="Genomic_DNA"/>
</dbReference>
<feature type="chain" id="PRO_5041668158" evidence="1">
    <location>
        <begin position="29"/>
        <end position="313"/>
    </location>
</feature>
<dbReference type="Proteomes" id="UP001302429">
    <property type="component" value="Chromosome"/>
</dbReference>
<keyword evidence="1" id="KW-0732">Signal</keyword>
<feature type="signal peptide" evidence="1">
    <location>
        <begin position="1"/>
        <end position="28"/>
    </location>
</feature>
<keyword evidence="3" id="KW-1185">Reference proteome</keyword>
<dbReference type="AlphaFoldDB" id="A0AA97F3V6"/>
<evidence type="ECO:0000313" key="3">
    <source>
        <dbReference type="Proteomes" id="UP001302429"/>
    </source>
</evidence>
<organism evidence="2 3">
    <name type="scientific">Alterisphingorhabdus coralli</name>
    <dbReference type="NCBI Taxonomy" id="3071408"/>
    <lineage>
        <taxon>Bacteria</taxon>
        <taxon>Pseudomonadati</taxon>
        <taxon>Pseudomonadota</taxon>
        <taxon>Alphaproteobacteria</taxon>
        <taxon>Sphingomonadales</taxon>
        <taxon>Sphingomonadaceae</taxon>
        <taxon>Alterisphingorhabdus (ex Yan et al. 2024)</taxon>
    </lineage>
</organism>
<name>A0AA97F3V6_9SPHN</name>
<dbReference type="Pfam" id="PF04338">
    <property type="entry name" value="DUF481"/>
    <property type="match status" value="1"/>
</dbReference>
<proteinExistence type="predicted"/>
<protein>
    <submittedName>
        <fullName evidence="2">DUF481 domain-containing protein</fullName>
    </submittedName>
</protein>
<evidence type="ECO:0000313" key="2">
    <source>
        <dbReference type="EMBL" id="WOE73809.1"/>
    </source>
</evidence>
<dbReference type="InterPro" id="IPR007433">
    <property type="entry name" value="DUF481"/>
</dbReference>
<accession>A0AA97F3V6</accession>
<dbReference type="KEGG" id="acoa:RB602_07980"/>
<reference evidence="2 3" key="1">
    <citation type="submission" date="2023-10" db="EMBL/GenBank/DDBJ databases">
        <title>Complete genome sequence of a Sphingomonadaceae bacterium.</title>
        <authorList>
            <person name="Yan C."/>
        </authorList>
    </citation>
    <scope>NUCLEOTIDE SEQUENCE [LARGE SCALE GENOMIC DNA]</scope>
    <source>
        <strain evidence="2 3">SCSIO 66989</strain>
    </source>
</reference>